<feature type="transmembrane region" description="Helical" evidence="5">
    <location>
        <begin position="7"/>
        <end position="28"/>
    </location>
</feature>
<evidence type="ECO:0000256" key="4">
    <source>
        <dbReference type="ARBA" id="ARBA00023136"/>
    </source>
</evidence>
<sequence>MEIIQIAIRALQFLWIILLTGLIGNVIAANNNGSFVSTDAVNFSMFVIALAWVVTLYGLVVGFVGALAIPIVVLVADVLAVLFTFIDAIVLAAELGVPDCGSSGDEHKCRELQASTAFMWFLFVTFVASLVFASLGFKRGGGSVRTGPGMSQVRV</sequence>
<evidence type="ECO:0000256" key="1">
    <source>
        <dbReference type="ARBA" id="ARBA00004141"/>
    </source>
</evidence>
<name>A0A423VS71_CYTCH</name>
<dbReference type="GO" id="GO:0072659">
    <property type="term" value="P:protein localization to plasma membrane"/>
    <property type="evidence" value="ECO:0007669"/>
    <property type="project" value="TreeGrafter"/>
</dbReference>
<dbReference type="GO" id="GO:0032126">
    <property type="term" value="C:eisosome"/>
    <property type="evidence" value="ECO:0007669"/>
    <property type="project" value="TreeGrafter"/>
</dbReference>
<dbReference type="OrthoDB" id="5423111at2759"/>
<dbReference type="PANTHER" id="PTHR28165:SF1">
    <property type="entry name" value="NON-CLASSICAL EXPORT PROTEIN 2-RELATED"/>
    <property type="match status" value="1"/>
</dbReference>
<organism evidence="7 8">
    <name type="scientific">Cytospora chrysosperma</name>
    <name type="common">Cytospora canker fungus</name>
    <name type="synonym">Sphaeria chrysosperma</name>
    <dbReference type="NCBI Taxonomy" id="252740"/>
    <lineage>
        <taxon>Eukaryota</taxon>
        <taxon>Fungi</taxon>
        <taxon>Dikarya</taxon>
        <taxon>Ascomycota</taxon>
        <taxon>Pezizomycotina</taxon>
        <taxon>Sordariomycetes</taxon>
        <taxon>Sordariomycetidae</taxon>
        <taxon>Diaporthales</taxon>
        <taxon>Cytosporaceae</taxon>
        <taxon>Cytospora</taxon>
    </lineage>
</organism>
<comment type="caution">
    <text evidence="7">The sequence shown here is derived from an EMBL/GenBank/DDBJ whole genome shotgun (WGS) entry which is preliminary data.</text>
</comment>
<dbReference type="PANTHER" id="PTHR28165">
    <property type="entry name" value="NON-CLASSICAL EXPORT PROTEIN 2-RELATED"/>
    <property type="match status" value="1"/>
</dbReference>
<keyword evidence="4 5" id="KW-0472">Membrane</keyword>
<feature type="transmembrane region" description="Helical" evidence="5">
    <location>
        <begin position="40"/>
        <end position="64"/>
    </location>
</feature>
<evidence type="ECO:0000259" key="6">
    <source>
        <dbReference type="Pfam" id="PF01284"/>
    </source>
</evidence>
<evidence type="ECO:0000313" key="8">
    <source>
        <dbReference type="Proteomes" id="UP000284375"/>
    </source>
</evidence>
<dbReference type="AlphaFoldDB" id="A0A423VS71"/>
<feature type="transmembrane region" description="Helical" evidence="5">
    <location>
        <begin position="71"/>
        <end position="97"/>
    </location>
</feature>
<dbReference type="InterPro" id="IPR052649">
    <property type="entry name" value="NCE102-like"/>
</dbReference>
<keyword evidence="8" id="KW-1185">Reference proteome</keyword>
<evidence type="ECO:0000256" key="5">
    <source>
        <dbReference type="SAM" id="Phobius"/>
    </source>
</evidence>
<feature type="transmembrane region" description="Helical" evidence="5">
    <location>
        <begin position="117"/>
        <end position="137"/>
    </location>
</feature>
<evidence type="ECO:0000256" key="2">
    <source>
        <dbReference type="ARBA" id="ARBA00022692"/>
    </source>
</evidence>
<proteinExistence type="predicted"/>
<keyword evidence="3 5" id="KW-1133">Transmembrane helix</keyword>
<keyword evidence="2 5" id="KW-0812">Transmembrane</keyword>
<dbReference type="Proteomes" id="UP000284375">
    <property type="component" value="Unassembled WGS sequence"/>
</dbReference>
<feature type="domain" description="MARVEL" evidence="6">
    <location>
        <begin position="4"/>
        <end position="132"/>
    </location>
</feature>
<gene>
    <name evidence="7" type="ORF">VSDG_06316</name>
</gene>
<evidence type="ECO:0000256" key="3">
    <source>
        <dbReference type="ARBA" id="ARBA00022989"/>
    </source>
</evidence>
<evidence type="ECO:0000313" key="7">
    <source>
        <dbReference type="EMBL" id="ROV93924.1"/>
    </source>
</evidence>
<dbReference type="GO" id="GO:0070941">
    <property type="term" value="P:eisosome assembly"/>
    <property type="evidence" value="ECO:0007669"/>
    <property type="project" value="TreeGrafter"/>
</dbReference>
<dbReference type="EMBL" id="LJZO01000030">
    <property type="protein sequence ID" value="ROV93924.1"/>
    <property type="molecule type" value="Genomic_DNA"/>
</dbReference>
<protein>
    <recommendedName>
        <fullName evidence="6">MARVEL domain-containing protein</fullName>
    </recommendedName>
</protein>
<accession>A0A423VS71</accession>
<reference evidence="7 8" key="1">
    <citation type="submission" date="2015-09" db="EMBL/GenBank/DDBJ databases">
        <title>Host preference determinants of Valsa canker pathogens revealed by comparative genomics.</title>
        <authorList>
            <person name="Yin Z."/>
            <person name="Huang L."/>
        </authorList>
    </citation>
    <scope>NUCLEOTIDE SEQUENCE [LARGE SCALE GENOMIC DNA]</scope>
    <source>
        <strain evidence="7 8">YSFL</strain>
    </source>
</reference>
<dbReference type="InterPro" id="IPR008253">
    <property type="entry name" value="Marvel"/>
</dbReference>
<dbReference type="Pfam" id="PF01284">
    <property type="entry name" value="MARVEL"/>
    <property type="match status" value="1"/>
</dbReference>
<dbReference type="GO" id="GO:0005886">
    <property type="term" value="C:plasma membrane"/>
    <property type="evidence" value="ECO:0007669"/>
    <property type="project" value="TreeGrafter"/>
</dbReference>
<comment type="subcellular location">
    <subcellularLocation>
        <location evidence="1">Membrane</location>
        <topology evidence="1">Multi-pass membrane protein</topology>
    </subcellularLocation>
</comment>